<dbReference type="SUPFAM" id="SSF47384">
    <property type="entry name" value="Homodimeric domain of signal transducing histidine kinase"/>
    <property type="match status" value="1"/>
</dbReference>
<keyword evidence="3" id="KW-0597">Phosphoprotein</keyword>
<evidence type="ECO:0000256" key="2">
    <source>
        <dbReference type="ARBA" id="ARBA00012438"/>
    </source>
</evidence>
<dbReference type="OrthoDB" id="5522855at2"/>
<dbReference type="AlphaFoldDB" id="G8R6Z8"/>
<dbReference type="InterPro" id="IPR004358">
    <property type="entry name" value="Sig_transdc_His_kin-like_C"/>
</dbReference>
<proteinExistence type="predicted"/>
<feature type="transmembrane region" description="Helical" evidence="6">
    <location>
        <begin position="27"/>
        <end position="48"/>
    </location>
</feature>
<sequence>MSLNHKLKSRFNFTDYVSGKDLLENKIFNAATLVFFLLSTATTALASFYESTLWVRLSLSILSLIFLYIFYNAHYKGRYILSSKVFVLLTLLFNDVAWCWSISSTHTANYFFVLIIVVNLTILKVRDHLGFMILTVVNVVVVQYLAYNFPNYILTNPELFEELTFPFPGFYRLMSLVILISVVLNYFKKSYERERADSHLKSRQLINNNEALRHRNEHLESMARMVSHNLRSPMAGLKMIMNLFDRMETPEDKAELLKNFKDGSQVMFDMVDDFSEILMDYRELVKDLEPLELAVHLENVKKQLASQIKESGAVINADFSGFPEIIYSRLFLESIFLNMISNSIKYAQPDTKPIIEISSYVDDGLVMLTFSDNGIGIDLDRHGKDVFKMYKTFHGKKNVDSKGVGMFITKNQVEIMGGKIDIDSTPNQGTQFYIELYRL</sequence>
<dbReference type="InterPro" id="IPR003594">
    <property type="entry name" value="HATPase_dom"/>
</dbReference>
<dbReference type="PROSITE" id="PS50109">
    <property type="entry name" value="HIS_KIN"/>
    <property type="match status" value="1"/>
</dbReference>
<dbReference type="STRING" id="926562.Oweho_2392"/>
<feature type="transmembrane region" description="Helical" evidence="6">
    <location>
        <begin position="85"/>
        <end position="103"/>
    </location>
</feature>
<dbReference type="InterPro" id="IPR003661">
    <property type="entry name" value="HisK_dim/P_dom"/>
</dbReference>
<feature type="transmembrane region" description="Helical" evidence="6">
    <location>
        <begin position="109"/>
        <end position="125"/>
    </location>
</feature>
<reference evidence="8 9" key="1">
    <citation type="journal article" date="2012" name="Stand. Genomic Sci.">
        <title>Genome sequence of the orange-pigmented seawater bacterium Owenweeksia hongkongensis type strain (UST20020801(T)).</title>
        <authorList>
            <person name="Riedel T."/>
            <person name="Held B."/>
            <person name="Nolan M."/>
            <person name="Lucas S."/>
            <person name="Lapidus A."/>
            <person name="Tice H."/>
            <person name="Del Rio T.G."/>
            <person name="Cheng J.F."/>
            <person name="Han C."/>
            <person name="Tapia R."/>
            <person name="Goodwin L.A."/>
            <person name="Pitluck S."/>
            <person name="Liolios K."/>
            <person name="Mavromatis K."/>
            <person name="Pagani I."/>
            <person name="Ivanova N."/>
            <person name="Mikhailova N."/>
            <person name="Pati A."/>
            <person name="Chen A."/>
            <person name="Palaniappan K."/>
            <person name="Rohde M."/>
            <person name="Tindall B.J."/>
            <person name="Detter J.C."/>
            <person name="Goker M."/>
            <person name="Woyke T."/>
            <person name="Bristow J."/>
            <person name="Eisen J.A."/>
            <person name="Markowitz V."/>
            <person name="Hugenholtz P."/>
            <person name="Klenk H.P."/>
            <person name="Kyrpides N.C."/>
        </authorList>
    </citation>
    <scope>NUCLEOTIDE SEQUENCE</scope>
    <source>
        <strain evidence="9">DSM 17368 / JCM 12287 / NRRL B-23963</strain>
    </source>
</reference>
<feature type="domain" description="Histidine kinase" evidence="7">
    <location>
        <begin position="225"/>
        <end position="439"/>
    </location>
</feature>
<feature type="transmembrane region" description="Helical" evidence="6">
    <location>
        <begin position="132"/>
        <end position="149"/>
    </location>
</feature>
<keyword evidence="6" id="KW-0812">Transmembrane</keyword>
<evidence type="ECO:0000256" key="1">
    <source>
        <dbReference type="ARBA" id="ARBA00000085"/>
    </source>
</evidence>
<accession>G8R6Z8</accession>
<organism evidence="8 9">
    <name type="scientific">Owenweeksia hongkongensis (strain DSM 17368 / CIP 108786 / JCM 12287 / NRRL B-23963 / UST20020801)</name>
    <dbReference type="NCBI Taxonomy" id="926562"/>
    <lineage>
        <taxon>Bacteria</taxon>
        <taxon>Pseudomonadati</taxon>
        <taxon>Bacteroidota</taxon>
        <taxon>Flavobacteriia</taxon>
        <taxon>Flavobacteriales</taxon>
        <taxon>Owenweeksiaceae</taxon>
        <taxon>Owenweeksia</taxon>
    </lineage>
</organism>
<keyword evidence="6" id="KW-1133">Transmembrane helix</keyword>
<dbReference type="InterPro" id="IPR036097">
    <property type="entry name" value="HisK_dim/P_sf"/>
</dbReference>
<evidence type="ECO:0000313" key="8">
    <source>
        <dbReference type="EMBL" id="AEV33363.1"/>
    </source>
</evidence>
<evidence type="ECO:0000256" key="3">
    <source>
        <dbReference type="ARBA" id="ARBA00022553"/>
    </source>
</evidence>
<evidence type="ECO:0000313" key="9">
    <source>
        <dbReference type="Proteomes" id="UP000005631"/>
    </source>
</evidence>
<dbReference type="KEGG" id="oho:Oweho_2392"/>
<dbReference type="EC" id="2.7.13.3" evidence="2"/>
<dbReference type="GO" id="GO:0000155">
    <property type="term" value="F:phosphorelay sensor kinase activity"/>
    <property type="evidence" value="ECO:0007669"/>
    <property type="project" value="InterPro"/>
</dbReference>
<dbReference type="EMBL" id="CP003156">
    <property type="protein sequence ID" value="AEV33363.1"/>
    <property type="molecule type" value="Genomic_DNA"/>
</dbReference>
<dbReference type="RefSeq" id="WP_014202712.1">
    <property type="nucleotide sequence ID" value="NC_016599.1"/>
</dbReference>
<feature type="transmembrane region" description="Helical" evidence="6">
    <location>
        <begin position="169"/>
        <end position="187"/>
    </location>
</feature>
<feature type="transmembrane region" description="Helical" evidence="6">
    <location>
        <begin position="54"/>
        <end position="73"/>
    </location>
</feature>
<comment type="catalytic activity">
    <reaction evidence="1">
        <text>ATP + protein L-histidine = ADP + protein N-phospho-L-histidine.</text>
        <dbReference type="EC" id="2.7.13.3"/>
    </reaction>
</comment>
<keyword evidence="9" id="KW-1185">Reference proteome</keyword>
<evidence type="ECO:0000259" key="7">
    <source>
        <dbReference type="PROSITE" id="PS50109"/>
    </source>
</evidence>
<dbReference type="CDD" id="cd00082">
    <property type="entry name" value="HisKA"/>
    <property type="match status" value="1"/>
</dbReference>
<gene>
    <name evidence="8" type="ordered locus">Oweho_2392</name>
</gene>
<evidence type="ECO:0000256" key="5">
    <source>
        <dbReference type="ARBA" id="ARBA00022777"/>
    </source>
</evidence>
<dbReference type="InterPro" id="IPR052162">
    <property type="entry name" value="Sensor_kinase/Photoreceptor"/>
</dbReference>
<dbReference type="PRINTS" id="PR00344">
    <property type="entry name" value="BCTRLSENSOR"/>
</dbReference>
<dbReference type="SMART" id="SM00387">
    <property type="entry name" value="HATPase_c"/>
    <property type="match status" value="1"/>
</dbReference>
<dbReference type="Gene3D" id="3.30.565.10">
    <property type="entry name" value="Histidine kinase-like ATPase, C-terminal domain"/>
    <property type="match status" value="1"/>
</dbReference>
<protein>
    <recommendedName>
        <fullName evidence="2">histidine kinase</fullName>
        <ecNumber evidence="2">2.7.13.3</ecNumber>
    </recommendedName>
</protein>
<dbReference type="HOGENOM" id="CLU_623801_0_0_10"/>
<dbReference type="PANTHER" id="PTHR43304">
    <property type="entry name" value="PHYTOCHROME-LIKE PROTEIN CPH1"/>
    <property type="match status" value="1"/>
</dbReference>
<keyword evidence="6" id="KW-0472">Membrane</keyword>
<dbReference type="Pfam" id="PF02518">
    <property type="entry name" value="HATPase_c"/>
    <property type="match status" value="1"/>
</dbReference>
<dbReference type="Gene3D" id="1.10.287.130">
    <property type="match status" value="1"/>
</dbReference>
<evidence type="ECO:0000256" key="4">
    <source>
        <dbReference type="ARBA" id="ARBA00022679"/>
    </source>
</evidence>
<dbReference type="SUPFAM" id="SSF55874">
    <property type="entry name" value="ATPase domain of HSP90 chaperone/DNA topoisomerase II/histidine kinase"/>
    <property type="match status" value="1"/>
</dbReference>
<evidence type="ECO:0000256" key="6">
    <source>
        <dbReference type="SAM" id="Phobius"/>
    </source>
</evidence>
<keyword evidence="4" id="KW-0808">Transferase</keyword>
<dbReference type="Proteomes" id="UP000005631">
    <property type="component" value="Chromosome"/>
</dbReference>
<dbReference type="InterPro" id="IPR036890">
    <property type="entry name" value="HATPase_C_sf"/>
</dbReference>
<name>G8R6Z8_OWEHD</name>
<keyword evidence="5 8" id="KW-0418">Kinase</keyword>
<dbReference type="InterPro" id="IPR005467">
    <property type="entry name" value="His_kinase_dom"/>
</dbReference>
<dbReference type="PANTHER" id="PTHR43304:SF1">
    <property type="entry name" value="PAC DOMAIN-CONTAINING PROTEIN"/>
    <property type="match status" value="1"/>
</dbReference>
<dbReference type="eggNOG" id="COG4251">
    <property type="taxonomic scope" value="Bacteria"/>
</dbReference>